<dbReference type="STRING" id="1404245.CGLY_11105"/>
<evidence type="ECO:0000256" key="2">
    <source>
        <dbReference type="ARBA" id="ARBA00022679"/>
    </source>
</evidence>
<dbReference type="PANTHER" id="PTHR18919">
    <property type="entry name" value="ACETYL-COA C-ACYLTRANSFERASE"/>
    <property type="match status" value="1"/>
</dbReference>
<evidence type="ECO:0000313" key="6">
    <source>
        <dbReference type="Proteomes" id="UP000023703"/>
    </source>
</evidence>
<dbReference type="eggNOG" id="COG0183">
    <property type="taxonomic scope" value="Bacteria"/>
</dbReference>
<dbReference type="HOGENOM" id="CLU_026848_1_0_11"/>
<evidence type="ECO:0000256" key="3">
    <source>
        <dbReference type="ARBA" id="ARBA00023315"/>
    </source>
</evidence>
<dbReference type="EMBL" id="CP006842">
    <property type="protein sequence ID" value="AHW64666.1"/>
    <property type="molecule type" value="Genomic_DNA"/>
</dbReference>
<dbReference type="NCBIfam" id="NF006105">
    <property type="entry name" value="PRK08257.1-4"/>
    <property type="match status" value="1"/>
</dbReference>
<dbReference type="SUPFAM" id="SSF53901">
    <property type="entry name" value="Thiolase-like"/>
    <property type="match status" value="2"/>
</dbReference>
<reference evidence="5 6" key="1">
    <citation type="journal article" date="2015" name="Int. J. Syst. Evol. Microbiol.">
        <title>Revisiting Corynebacterium glyciniphilum (ex Kubota et al., 1972) sp. nov., nom. rev., isolated from putrefied banana.</title>
        <authorList>
            <person name="Al-Dilaimi A."/>
            <person name="Bednarz H."/>
            <person name="Lomker A."/>
            <person name="Niehaus K."/>
            <person name="Kalinowski J."/>
            <person name="Ruckert C."/>
        </authorList>
    </citation>
    <scope>NUCLEOTIDE SEQUENCE [LARGE SCALE GENOMIC DNA]</scope>
    <source>
        <strain evidence="5">AJ 3170</strain>
    </source>
</reference>
<evidence type="ECO:0000256" key="1">
    <source>
        <dbReference type="ARBA" id="ARBA00010982"/>
    </source>
</evidence>
<gene>
    <name evidence="5" type="ORF">CGLY_11105</name>
</gene>
<feature type="domain" description="Thiolase-like protein type 1 additional C-terminal" evidence="4">
    <location>
        <begin position="424"/>
        <end position="515"/>
    </location>
</feature>
<dbReference type="RefSeq" id="WP_052540084.1">
    <property type="nucleotide sequence ID" value="NZ_CP006842.1"/>
</dbReference>
<protein>
    <submittedName>
        <fullName evidence="5">Acetyl-CoA acetyltransferase</fullName>
        <ecNumber evidence="5">2.3.1.9</ecNumber>
    </submittedName>
</protein>
<dbReference type="InterPro" id="IPR016039">
    <property type="entry name" value="Thiolase-like"/>
</dbReference>
<sequence>MTDALDPRTPVLVGVGQAADPVTADDYHRWSAADLAGEASRRAVQDAGLDPTVAAAIDTIAVIRQFEISTPGAVAPLGKSDNIARSIAARIGADPRRAVLEVVGGQGPQHLVTEFSGAIADRDAEVVLLAGSEAISTARALAGRDDAPDFTENVGGQLEDRGMQVDDLHVPYEVRHGLLGAPPEYAVFENARRRRLGMNREDYATAMGELFAPFTQVAASNPYAAAPTERTAEELATVTERNRLIADPYPRFMVARDQVNQGAAVLLTSVGKARELGIPQDRWVFLHGYSDLTERTVTERADLSVSPASVLSATTAIERAGIIADDLAFLDLYSCFPIPVFNICDALGIAPDDPRGLTLTGGLPFFGGAGNNYSMHAIAEMVDRLRRNPGTFGFVGANGGWMTKYSSGVYSTTPVEFTDWDDRPLQEALDAVPAPDIVEHYSGPATLESYTVTTDLNRDWIGIVVARTPDNARVLAVSEARSPGGPGDAASDEVIELLSSDAVFGATLEIGQDGERNIIRGIVRDTTGTTEEAQA</sequence>
<organism evidence="5 6">
    <name type="scientific">Corynebacterium glyciniphilum AJ 3170</name>
    <dbReference type="NCBI Taxonomy" id="1404245"/>
    <lineage>
        <taxon>Bacteria</taxon>
        <taxon>Bacillati</taxon>
        <taxon>Actinomycetota</taxon>
        <taxon>Actinomycetes</taxon>
        <taxon>Mycobacteriales</taxon>
        <taxon>Corynebacteriaceae</taxon>
        <taxon>Corynebacterium</taxon>
    </lineage>
</organism>
<evidence type="ECO:0000259" key="4">
    <source>
        <dbReference type="Pfam" id="PF18313"/>
    </source>
</evidence>
<accession>X5EDH3</accession>
<dbReference type="KEGG" id="cgy:CGLY_11105"/>
<dbReference type="Pfam" id="PF18313">
    <property type="entry name" value="TLP1_add_C"/>
    <property type="match status" value="1"/>
</dbReference>
<dbReference type="Proteomes" id="UP000023703">
    <property type="component" value="Chromosome"/>
</dbReference>
<dbReference type="Gene3D" id="3.40.47.10">
    <property type="match status" value="1"/>
</dbReference>
<comment type="similarity">
    <text evidence="1">Belongs to the thiolase-like superfamily. Thiolase family.</text>
</comment>
<dbReference type="EC" id="2.3.1.9" evidence="5"/>
<keyword evidence="6" id="KW-1185">Reference proteome</keyword>
<dbReference type="GO" id="GO:0003985">
    <property type="term" value="F:acetyl-CoA C-acetyltransferase activity"/>
    <property type="evidence" value="ECO:0007669"/>
    <property type="project" value="UniProtKB-EC"/>
</dbReference>
<dbReference type="OrthoDB" id="4470569at2"/>
<proteinExistence type="inferred from homology"/>
<dbReference type="InterPro" id="IPR040771">
    <property type="entry name" value="TLP1_add_C"/>
</dbReference>
<dbReference type="AlphaFoldDB" id="X5EDH3"/>
<dbReference type="Gene3D" id="2.40.50.840">
    <property type="match status" value="1"/>
</dbReference>
<keyword evidence="2 5" id="KW-0808">Transferase</keyword>
<dbReference type="PANTHER" id="PTHR18919:SF139">
    <property type="entry name" value="THIOLASE-LIKE PROTEIN TYPE 1 ADDITIONAL C-TERMINAL DOMAIN-CONTAINING PROTEIN"/>
    <property type="match status" value="1"/>
</dbReference>
<keyword evidence="3 5" id="KW-0012">Acyltransferase</keyword>
<name>X5EDH3_9CORY</name>
<evidence type="ECO:0000313" key="5">
    <source>
        <dbReference type="EMBL" id="AHW64666.1"/>
    </source>
</evidence>